<dbReference type="PRINTS" id="PR01159">
    <property type="entry name" value="DNAGYRASEB"/>
</dbReference>
<dbReference type="PANTHER" id="PTHR45866">
    <property type="entry name" value="DNA GYRASE/TOPOISOMERASE SUBUNIT B"/>
    <property type="match status" value="1"/>
</dbReference>
<dbReference type="CDD" id="cd00822">
    <property type="entry name" value="TopoII_Trans_DNA_gyrase"/>
    <property type="match status" value="1"/>
</dbReference>
<comment type="cofactor">
    <cofactor evidence="10">
        <name>Mg(2+)</name>
        <dbReference type="ChEBI" id="CHEBI:18420"/>
    </cofactor>
    <cofactor evidence="10">
        <name>Mn(2+)</name>
        <dbReference type="ChEBI" id="CHEBI:29035"/>
    </cofactor>
    <cofactor evidence="10">
        <name>Ca(2+)</name>
        <dbReference type="ChEBI" id="CHEBI:29108"/>
    </cofactor>
    <text evidence="10">Binds two Mg(2+) per subunit. The magnesium ions form salt bridges with both the protein and the DNA. Can also accept other divalent metal cations, such as Mn(2+) or Ca(2+).</text>
</comment>
<keyword evidence="7 10" id="KW-0799">Topoisomerase</keyword>
<dbReference type="InterPro" id="IPR006171">
    <property type="entry name" value="TOPRIM_dom"/>
</dbReference>
<comment type="similarity">
    <text evidence="2 10">Belongs to the type II topoisomerase GyrB family.</text>
</comment>
<keyword evidence="9 10" id="KW-0413">Isomerase</keyword>
<comment type="subunit">
    <text evidence="10">Heterotetramer, composed of two GyrA and two GyrB chains. In the heterotetramer, GyrA contains the active site tyrosine that forms a transient covalent intermediate with DNA, while GyrB binds cofactors and catalyzes ATP hydrolysis.</text>
</comment>
<dbReference type="NCBIfam" id="NF004189">
    <property type="entry name" value="PRK05644.1"/>
    <property type="match status" value="1"/>
</dbReference>
<dbReference type="RefSeq" id="WP_104206743.1">
    <property type="nucleotide sequence ID" value="NZ_PHHC01000080.1"/>
</dbReference>
<protein>
    <recommendedName>
        <fullName evidence="10">DNA gyrase subunit B</fullName>
        <ecNumber evidence="10">5.6.2.2</ecNumber>
    </recommendedName>
</protein>
<dbReference type="InterPro" id="IPR014721">
    <property type="entry name" value="Ribsml_uS5_D2-typ_fold_subgr"/>
</dbReference>
<dbReference type="InterPro" id="IPR020568">
    <property type="entry name" value="Ribosomal_Su5_D2-typ_SF"/>
</dbReference>
<dbReference type="Pfam" id="PF02518">
    <property type="entry name" value="HATPase_c"/>
    <property type="match status" value="1"/>
</dbReference>
<dbReference type="HAMAP" id="MF_01898">
    <property type="entry name" value="GyrB"/>
    <property type="match status" value="1"/>
</dbReference>
<dbReference type="InterPro" id="IPR013759">
    <property type="entry name" value="Topo_IIA_B_C"/>
</dbReference>
<dbReference type="NCBIfam" id="NF011501">
    <property type="entry name" value="PRK14939.1"/>
    <property type="match status" value="1"/>
</dbReference>
<evidence type="ECO:0000256" key="2">
    <source>
        <dbReference type="ARBA" id="ARBA00010708"/>
    </source>
</evidence>
<evidence type="ECO:0000256" key="9">
    <source>
        <dbReference type="ARBA" id="ARBA00023235"/>
    </source>
</evidence>
<dbReference type="GO" id="GO:0006261">
    <property type="term" value="P:DNA-templated DNA replication"/>
    <property type="evidence" value="ECO:0007669"/>
    <property type="project" value="UniProtKB-UniRule"/>
</dbReference>
<feature type="binding site" evidence="10">
    <location>
        <position position="499"/>
    </location>
    <ligand>
        <name>Mg(2+)</name>
        <dbReference type="ChEBI" id="CHEBI:18420"/>
        <label>2</label>
    </ligand>
</feature>
<organism evidence="12 13">
    <name type="scientific">Holospora curviuscula</name>
    <dbReference type="NCBI Taxonomy" id="1082868"/>
    <lineage>
        <taxon>Bacteria</taxon>
        <taxon>Pseudomonadati</taxon>
        <taxon>Pseudomonadota</taxon>
        <taxon>Alphaproteobacteria</taxon>
        <taxon>Holosporales</taxon>
        <taxon>Holosporaceae</taxon>
        <taxon>Holospora</taxon>
    </lineage>
</organism>
<dbReference type="SUPFAM" id="SSF56719">
    <property type="entry name" value="Type II DNA topoisomerase"/>
    <property type="match status" value="1"/>
</dbReference>
<dbReference type="CDD" id="cd16928">
    <property type="entry name" value="HATPase_GyrB-like"/>
    <property type="match status" value="1"/>
</dbReference>
<gene>
    <name evidence="10" type="primary">gyrB</name>
    <name evidence="12" type="ORF">HCUR_00703</name>
</gene>
<dbReference type="Gene3D" id="3.30.565.10">
    <property type="entry name" value="Histidine kinase-like ATPase, C-terminal domain"/>
    <property type="match status" value="1"/>
</dbReference>
<keyword evidence="10" id="KW-0963">Cytoplasm</keyword>
<dbReference type="GO" id="GO:0006265">
    <property type="term" value="P:DNA topological change"/>
    <property type="evidence" value="ECO:0007669"/>
    <property type="project" value="UniProtKB-UniRule"/>
</dbReference>
<dbReference type="InterPro" id="IPR036890">
    <property type="entry name" value="HATPase_C_sf"/>
</dbReference>
<accession>A0A2S5R9F3</accession>
<dbReference type="InterPro" id="IPR013760">
    <property type="entry name" value="Topo_IIA-like_dom_sf"/>
</dbReference>
<keyword evidence="6 10" id="KW-0460">Magnesium</keyword>
<evidence type="ECO:0000256" key="3">
    <source>
        <dbReference type="ARBA" id="ARBA00022723"/>
    </source>
</evidence>
<dbReference type="PRINTS" id="PR00418">
    <property type="entry name" value="TPI2FAMILY"/>
</dbReference>
<dbReference type="InterPro" id="IPR013506">
    <property type="entry name" value="Topo_IIA_bsu_dom2"/>
</dbReference>
<reference evidence="12 13" key="1">
    <citation type="submission" date="2017-11" db="EMBL/GenBank/DDBJ databases">
        <title>Comparative genomic analysis of Holospora spp., intranuclear symbionts of paramecia.</title>
        <authorList>
            <person name="Garushyants S.K."/>
            <person name="Beliavskaya A."/>
            <person name="Malko D.B."/>
            <person name="Logacheva M.D."/>
            <person name="Rautian M.S."/>
            <person name="Gelfand M.S."/>
        </authorList>
    </citation>
    <scope>NUCLEOTIDE SEQUENCE [LARGE SCALE GENOMIC DNA]</scope>
    <source>
        <strain evidence="13">02AZ16</strain>
    </source>
</reference>
<dbReference type="SMART" id="SM00387">
    <property type="entry name" value="HATPase_c"/>
    <property type="match status" value="1"/>
</dbReference>
<dbReference type="GO" id="GO:0046872">
    <property type="term" value="F:metal ion binding"/>
    <property type="evidence" value="ECO:0007669"/>
    <property type="project" value="UniProtKB-KW"/>
</dbReference>
<dbReference type="SMART" id="SM00433">
    <property type="entry name" value="TOP2c"/>
    <property type="match status" value="1"/>
</dbReference>
<feature type="site" description="Interaction with DNA" evidence="10">
    <location>
        <position position="452"/>
    </location>
</feature>
<feature type="binding site" evidence="10">
    <location>
        <position position="424"/>
    </location>
    <ligand>
        <name>Mg(2+)</name>
        <dbReference type="ChEBI" id="CHEBI:18420"/>
        <label>1</label>
        <note>catalytic</note>
    </ligand>
</feature>
<evidence type="ECO:0000256" key="4">
    <source>
        <dbReference type="ARBA" id="ARBA00022741"/>
    </source>
</evidence>
<dbReference type="GO" id="GO:0003677">
    <property type="term" value="F:DNA binding"/>
    <property type="evidence" value="ECO:0007669"/>
    <property type="project" value="UniProtKB-KW"/>
</dbReference>
<dbReference type="GO" id="GO:0005737">
    <property type="term" value="C:cytoplasm"/>
    <property type="evidence" value="ECO:0007669"/>
    <property type="project" value="UniProtKB-SubCell"/>
</dbReference>
<dbReference type="Pfam" id="PF01751">
    <property type="entry name" value="Toprim"/>
    <property type="match status" value="1"/>
</dbReference>
<sequence>MNSSSTYSSKNIEVLKGLDAVRKRPGMYIGNTDDGSGLHHMIWEVVDNAIDESLAGHCNSIEVVLEPDGSACITDDGRGIPVDIHEEEGISGAELIMTRLHAGGKFNQNAYKVSGGLHGVGISAVNALSSWLDLTVWRDGSTYKMRFCKGVPQGSLERVGESDRKGTQVKFLPCSEIFKITNFDATILEKRLQELAFLNPSLTLSLKDCRDSNKKSWVFSHSGGLKAYVTHLNRNKEVLQSSPIYICVHKDGMTVEAALEWTETYYENSLCFTNNIPQREGGTHLAGFRSALTRVFNHGGSSYKKDKVTFTGEDIREGLTSVLSVKIPDPRFGSQTKDKLVSSEIRPLVESAIAEGLIQWLEEHVQDTKRIYARITNSAFAREAARKARDLTRKKSTLDIASLPGKLSDCSEKDPEKRELCLLEGESAGGTARNARDRKTQAVLPLRGKILNVERVRFDRMLASCEIGTLIVALGTGIGVEFDLEKLRYHRVILMTDADVDGSHIRTLLLTFFFRHMRSLIEKGHLFIAQPPLYGVRKGSSKIYLKHETALEEFLMDTGMRGAVLENSYMSKAGVDLKAFLTLCIKAKVHIHQLGLELGNPIIVEQLFLAGLLANTPSPEDLPHWTENALIQLQRLGDWRWKIQPETETNSPELVIHYEKDGVTFRNKLSYSLYAHGELRKLLPYRESLLEMFQEVCTLRQKEDRIPVYGPCSLWDHMNKYGRKGLEIKRYKGLGEMEDYELWETTLDPYARTLLQVRIEDAQAADELFSTLMGDAVPPRRAFIQEHAMSALIDA</sequence>
<comment type="function">
    <text evidence="10">A type II topoisomerase that negatively supercoils closed circular double-stranded (ds) DNA in an ATP-dependent manner to modulate DNA topology and maintain chromosomes in an underwound state. Negative supercoiling favors strand separation, and DNA replication, transcription, recombination and repair, all of which involve strand separation. Also able to catalyze the interconversion of other topological isomers of dsDNA rings, including catenanes and knotted rings. Type II topoisomerases break and join 2 DNA strands simultaneously in an ATP-dependent manner.</text>
</comment>
<dbReference type="EMBL" id="PHHC01000080">
    <property type="protein sequence ID" value="PPE03923.1"/>
    <property type="molecule type" value="Genomic_DNA"/>
</dbReference>
<dbReference type="AlphaFoldDB" id="A0A2S5R9F3"/>
<keyword evidence="3 10" id="KW-0479">Metal-binding</keyword>
<comment type="catalytic activity">
    <reaction evidence="1 10">
        <text>ATP-dependent breakage, passage and rejoining of double-stranded DNA.</text>
        <dbReference type="EC" id="5.6.2.2"/>
    </reaction>
</comment>
<feature type="site" description="Interaction with DNA" evidence="10">
    <location>
        <position position="449"/>
    </location>
</feature>
<dbReference type="NCBIfam" id="TIGR01059">
    <property type="entry name" value="gyrB"/>
    <property type="match status" value="1"/>
</dbReference>
<dbReference type="Proteomes" id="UP000239425">
    <property type="component" value="Unassembled WGS sequence"/>
</dbReference>
<dbReference type="InterPro" id="IPR034160">
    <property type="entry name" value="TOPRIM_GyrB"/>
</dbReference>
<feature type="binding site" evidence="10">
    <location>
        <position position="497"/>
    </location>
    <ligand>
        <name>Mg(2+)</name>
        <dbReference type="ChEBI" id="CHEBI:18420"/>
        <label>1</label>
        <note>catalytic</note>
    </ligand>
</feature>
<evidence type="ECO:0000256" key="10">
    <source>
        <dbReference type="HAMAP-Rule" id="MF_01898"/>
    </source>
</evidence>
<feature type="binding site" evidence="10">
    <location>
        <position position="497"/>
    </location>
    <ligand>
        <name>Mg(2+)</name>
        <dbReference type="ChEBI" id="CHEBI:18420"/>
        <label>2</label>
    </ligand>
</feature>
<dbReference type="OrthoDB" id="9802808at2"/>
<dbReference type="GO" id="GO:0005694">
    <property type="term" value="C:chromosome"/>
    <property type="evidence" value="ECO:0007669"/>
    <property type="project" value="InterPro"/>
</dbReference>
<dbReference type="InterPro" id="IPR011557">
    <property type="entry name" value="GyrB"/>
</dbReference>
<evidence type="ECO:0000313" key="13">
    <source>
        <dbReference type="Proteomes" id="UP000239425"/>
    </source>
</evidence>
<dbReference type="PROSITE" id="PS50880">
    <property type="entry name" value="TOPRIM"/>
    <property type="match status" value="1"/>
</dbReference>
<evidence type="ECO:0000313" key="12">
    <source>
        <dbReference type="EMBL" id="PPE03923.1"/>
    </source>
</evidence>
<dbReference type="EC" id="5.6.2.2" evidence="10"/>
<evidence type="ECO:0000256" key="5">
    <source>
        <dbReference type="ARBA" id="ARBA00022840"/>
    </source>
</evidence>
<dbReference type="SUPFAM" id="SSF54211">
    <property type="entry name" value="Ribosomal protein S5 domain 2-like"/>
    <property type="match status" value="1"/>
</dbReference>
<feature type="domain" description="Toprim" evidence="11">
    <location>
        <begin position="418"/>
        <end position="532"/>
    </location>
</feature>
<dbReference type="GO" id="GO:0005524">
    <property type="term" value="F:ATP binding"/>
    <property type="evidence" value="ECO:0007669"/>
    <property type="project" value="UniProtKB-UniRule"/>
</dbReference>
<keyword evidence="4 10" id="KW-0547">Nucleotide-binding</keyword>
<keyword evidence="13" id="KW-1185">Reference proteome</keyword>
<dbReference type="FunFam" id="3.30.565.10:FF:000002">
    <property type="entry name" value="DNA gyrase subunit B"/>
    <property type="match status" value="1"/>
</dbReference>
<dbReference type="InterPro" id="IPR003594">
    <property type="entry name" value="HATPase_dom"/>
</dbReference>
<dbReference type="Pfam" id="PF00986">
    <property type="entry name" value="DNA_gyraseB_C"/>
    <property type="match status" value="1"/>
</dbReference>
<evidence type="ECO:0000256" key="7">
    <source>
        <dbReference type="ARBA" id="ARBA00023029"/>
    </source>
</evidence>
<dbReference type="CDD" id="cd03366">
    <property type="entry name" value="TOPRIM_TopoIIA_GyrB"/>
    <property type="match status" value="1"/>
</dbReference>
<name>A0A2S5R9F3_9PROT</name>
<evidence type="ECO:0000256" key="1">
    <source>
        <dbReference type="ARBA" id="ARBA00000185"/>
    </source>
</evidence>
<evidence type="ECO:0000256" key="8">
    <source>
        <dbReference type="ARBA" id="ARBA00023125"/>
    </source>
</evidence>
<dbReference type="Gene3D" id="3.30.230.10">
    <property type="match status" value="1"/>
</dbReference>
<evidence type="ECO:0000259" key="11">
    <source>
        <dbReference type="PROSITE" id="PS50880"/>
    </source>
</evidence>
<dbReference type="InterPro" id="IPR001241">
    <property type="entry name" value="Topo_IIA"/>
</dbReference>
<comment type="subcellular location">
    <subcellularLocation>
        <location evidence="10">Cytoplasm</location>
    </subcellularLocation>
</comment>
<comment type="miscellaneous">
    <text evidence="10">Few gyrases are as efficient as E.coli at forming negative supercoils. Not all organisms have 2 type II topoisomerases; in organisms with a single type II topoisomerase this enzyme also has to decatenate newly replicated chromosomes.</text>
</comment>
<dbReference type="InterPro" id="IPR002288">
    <property type="entry name" value="DNA_gyrase_B_C"/>
</dbReference>
<keyword evidence="8" id="KW-0238">DNA-binding</keyword>
<dbReference type="Gene3D" id="3.40.50.670">
    <property type="match status" value="2"/>
</dbReference>
<dbReference type="Pfam" id="PF00204">
    <property type="entry name" value="DNA_gyraseB"/>
    <property type="match status" value="1"/>
</dbReference>
<proteinExistence type="inferred from homology"/>
<dbReference type="PANTHER" id="PTHR45866:SF1">
    <property type="entry name" value="DNA GYRASE SUBUNIT B, MITOCHONDRIAL"/>
    <property type="match status" value="1"/>
</dbReference>
<dbReference type="InterPro" id="IPR000565">
    <property type="entry name" value="Topo_IIA_B"/>
</dbReference>
<keyword evidence="5 10" id="KW-0067">ATP-binding</keyword>
<comment type="caution">
    <text evidence="12">The sequence shown here is derived from an EMBL/GenBank/DDBJ whole genome shotgun (WGS) entry which is preliminary data.</text>
</comment>
<dbReference type="SUPFAM" id="SSF55874">
    <property type="entry name" value="ATPase domain of HSP90 chaperone/DNA topoisomerase II/histidine kinase"/>
    <property type="match status" value="1"/>
</dbReference>
<dbReference type="GO" id="GO:0003918">
    <property type="term" value="F:DNA topoisomerase type II (double strand cut, ATP-hydrolyzing) activity"/>
    <property type="evidence" value="ECO:0007669"/>
    <property type="project" value="UniProtKB-UniRule"/>
</dbReference>
<evidence type="ECO:0000256" key="6">
    <source>
        <dbReference type="ARBA" id="ARBA00022842"/>
    </source>
</evidence>